<protein>
    <submittedName>
        <fullName evidence="1">Uncharacterized protein</fullName>
    </submittedName>
</protein>
<organism evidence="1 2">
    <name type="scientific">Sedimentibacter saalensis</name>
    <dbReference type="NCBI Taxonomy" id="130788"/>
    <lineage>
        <taxon>Bacteria</taxon>
        <taxon>Bacillati</taxon>
        <taxon>Bacillota</taxon>
        <taxon>Tissierellia</taxon>
        <taxon>Sedimentibacter</taxon>
    </lineage>
</organism>
<keyword evidence="2" id="KW-1185">Reference proteome</keyword>
<accession>A0A562JGJ8</accession>
<gene>
    <name evidence="1" type="ORF">LY60_00624</name>
</gene>
<name>A0A562JGJ8_9FIRM</name>
<dbReference type="Proteomes" id="UP000315343">
    <property type="component" value="Unassembled WGS sequence"/>
</dbReference>
<evidence type="ECO:0000313" key="1">
    <source>
        <dbReference type="EMBL" id="TWH82326.1"/>
    </source>
</evidence>
<dbReference type="EMBL" id="VLKH01000002">
    <property type="protein sequence ID" value="TWH82326.1"/>
    <property type="molecule type" value="Genomic_DNA"/>
</dbReference>
<comment type="caution">
    <text evidence="1">The sequence shown here is derived from an EMBL/GenBank/DDBJ whole genome shotgun (WGS) entry which is preliminary data.</text>
</comment>
<reference evidence="1 2" key="1">
    <citation type="submission" date="2019-07" db="EMBL/GenBank/DDBJ databases">
        <title>Genomic Encyclopedia of Type Strains, Phase I: the one thousand microbial genomes (KMG-I) project.</title>
        <authorList>
            <person name="Kyrpides N."/>
        </authorList>
    </citation>
    <scope>NUCLEOTIDE SEQUENCE [LARGE SCALE GENOMIC DNA]</scope>
    <source>
        <strain evidence="1 2">DSM 13558</strain>
    </source>
</reference>
<proteinExistence type="predicted"/>
<sequence>MDTLIGYPLLEALKILEENNNKIINIKKIIGWNKKFNELHKPYVIREHYKDNYVTLYVSYY</sequence>
<evidence type="ECO:0000313" key="2">
    <source>
        <dbReference type="Proteomes" id="UP000315343"/>
    </source>
</evidence>
<dbReference type="RefSeq" id="WP_145079843.1">
    <property type="nucleotide sequence ID" value="NZ_DAMBUX010000001.1"/>
</dbReference>
<dbReference type="AlphaFoldDB" id="A0A562JGJ8"/>